<dbReference type="AlphaFoldDB" id="A0AAE9Z3A9"/>
<organism evidence="2 3">
    <name type="scientific">Thalassomonas viridans</name>
    <dbReference type="NCBI Taxonomy" id="137584"/>
    <lineage>
        <taxon>Bacteria</taxon>
        <taxon>Pseudomonadati</taxon>
        <taxon>Pseudomonadota</taxon>
        <taxon>Gammaproteobacteria</taxon>
        <taxon>Alteromonadales</taxon>
        <taxon>Colwelliaceae</taxon>
        <taxon>Thalassomonas</taxon>
    </lineage>
</organism>
<reference evidence="2 3" key="1">
    <citation type="journal article" date="2015" name="Genome Announc.">
        <title>Draft Genome Sequences of Marine Isolates of Thalassomonas viridans and Thalassomonas actiniarum.</title>
        <authorList>
            <person name="Olonade I."/>
            <person name="van Zyl L.J."/>
            <person name="Trindade M."/>
        </authorList>
    </citation>
    <scope>NUCLEOTIDE SEQUENCE [LARGE SCALE GENOMIC DNA]</scope>
    <source>
        <strain evidence="2 3">XOM25</strain>
    </source>
</reference>
<name>A0AAE9Z3A9_9GAMM</name>
<dbReference type="PROSITE" id="PS51186">
    <property type="entry name" value="GNAT"/>
    <property type="match status" value="1"/>
</dbReference>
<sequence length="178" mass="19828">MDQVIIETSRLILRPFYREDAGKVQALAGDKRVSETTLHIPHPYLDGMAEQWIAGHPACWQQKTAVIYAITGKTGGSLMGTVSLVDIQGDQAELGYWLGIDYWGQGYCTEAAKALADFAFSELGINSLIADHLSENPASGKVMEKIGMQYQHNSQKLDRHNRLAEVKVYRLEKVRGTF</sequence>
<dbReference type="Gene3D" id="3.40.630.30">
    <property type="match status" value="1"/>
</dbReference>
<dbReference type="RefSeq" id="WP_053046379.1">
    <property type="nucleotide sequence ID" value="NZ_CP059733.1"/>
</dbReference>
<evidence type="ECO:0000313" key="2">
    <source>
        <dbReference type="EMBL" id="WDE05778.1"/>
    </source>
</evidence>
<evidence type="ECO:0000259" key="1">
    <source>
        <dbReference type="PROSITE" id="PS51186"/>
    </source>
</evidence>
<keyword evidence="3" id="KW-1185">Reference proteome</keyword>
<dbReference type="Proteomes" id="UP000032352">
    <property type="component" value="Chromosome"/>
</dbReference>
<dbReference type="SUPFAM" id="SSF55729">
    <property type="entry name" value="Acyl-CoA N-acyltransferases (Nat)"/>
    <property type="match status" value="1"/>
</dbReference>
<protein>
    <submittedName>
        <fullName evidence="2">GNAT family N-acetyltransferase</fullName>
    </submittedName>
</protein>
<reference evidence="2 3" key="2">
    <citation type="journal article" date="2022" name="Mar. Drugs">
        <title>Bioassay-Guided Fractionation Leads to the Detection of Cholic Acid Generated by the Rare Thalassomonas sp.</title>
        <authorList>
            <person name="Pheiffer F."/>
            <person name="Schneider Y.K."/>
            <person name="Hansen E.H."/>
            <person name="Andersen J.H."/>
            <person name="Isaksson J."/>
            <person name="Busche T."/>
            <person name="R C."/>
            <person name="Kalinowski J."/>
            <person name="Zyl L.V."/>
            <person name="Trindade M."/>
        </authorList>
    </citation>
    <scope>NUCLEOTIDE SEQUENCE [LARGE SCALE GENOMIC DNA]</scope>
    <source>
        <strain evidence="2 3">XOM25</strain>
    </source>
</reference>
<dbReference type="InterPro" id="IPR051531">
    <property type="entry name" value="N-acetyltransferase"/>
</dbReference>
<proteinExistence type="predicted"/>
<dbReference type="Pfam" id="PF13302">
    <property type="entry name" value="Acetyltransf_3"/>
    <property type="match status" value="1"/>
</dbReference>
<dbReference type="KEGG" id="tvd:SG34_002240"/>
<dbReference type="InterPro" id="IPR016181">
    <property type="entry name" value="Acyl_CoA_acyltransferase"/>
</dbReference>
<accession>A0AAE9Z3A9</accession>
<dbReference type="PANTHER" id="PTHR43792">
    <property type="entry name" value="GNAT FAMILY, PUTATIVE (AFU_ORTHOLOGUE AFUA_3G00765)-RELATED-RELATED"/>
    <property type="match status" value="1"/>
</dbReference>
<evidence type="ECO:0000313" key="3">
    <source>
        <dbReference type="Proteomes" id="UP000032352"/>
    </source>
</evidence>
<dbReference type="EMBL" id="CP059733">
    <property type="protein sequence ID" value="WDE05778.1"/>
    <property type="molecule type" value="Genomic_DNA"/>
</dbReference>
<gene>
    <name evidence="2" type="ORF">SG34_002240</name>
</gene>
<feature type="domain" description="N-acetyltransferase" evidence="1">
    <location>
        <begin position="11"/>
        <end position="172"/>
    </location>
</feature>
<dbReference type="GO" id="GO:0016747">
    <property type="term" value="F:acyltransferase activity, transferring groups other than amino-acyl groups"/>
    <property type="evidence" value="ECO:0007669"/>
    <property type="project" value="InterPro"/>
</dbReference>
<dbReference type="InterPro" id="IPR000182">
    <property type="entry name" value="GNAT_dom"/>
</dbReference>